<dbReference type="RefSeq" id="WP_189499126.1">
    <property type="nucleotide sequence ID" value="NZ_BMZH01000013.1"/>
</dbReference>
<keyword evidence="3" id="KW-1185">Reference proteome</keyword>
<reference evidence="2" key="2">
    <citation type="submission" date="2020-09" db="EMBL/GenBank/DDBJ databases">
        <authorList>
            <person name="Sun Q."/>
            <person name="Kim S."/>
        </authorList>
    </citation>
    <scope>NUCLEOTIDE SEQUENCE</scope>
    <source>
        <strain evidence="2">KCTC 32513</strain>
    </source>
</reference>
<proteinExistence type="predicted"/>
<dbReference type="Gene3D" id="1.20.1260.10">
    <property type="match status" value="1"/>
</dbReference>
<dbReference type="InterPro" id="IPR019052">
    <property type="entry name" value="DUF2383"/>
</dbReference>
<feature type="domain" description="DUF2383" evidence="1">
    <location>
        <begin position="16"/>
        <end position="125"/>
    </location>
</feature>
<dbReference type="Proteomes" id="UP000634004">
    <property type="component" value="Unassembled WGS sequence"/>
</dbReference>
<reference evidence="2" key="1">
    <citation type="journal article" date="2014" name="Int. J. Syst. Evol. Microbiol.">
        <title>Complete genome sequence of Corynebacterium casei LMG S-19264T (=DSM 44701T), isolated from a smear-ripened cheese.</title>
        <authorList>
            <consortium name="US DOE Joint Genome Institute (JGI-PGF)"/>
            <person name="Walter F."/>
            <person name="Albersmeier A."/>
            <person name="Kalinowski J."/>
            <person name="Ruckert C."/>
        </authorList>
    </citation>
    <scope>NUCLEOTIDE SEQUENCE</scope>
    <source>
        <strain evidence="2">KCTC 32513</strain>
    </source>
</reference>
<evidence type="ECO:0000259" key="1">
    <source>
        <dbReference type="Pfam" id="PF09537"/>
    </source>
</evidence>
<protein>
    <recommendedName>
        <fullName evidence="1">DUF2383 domain-containing protein</fullName>
    </recommendedName>
</protein>
<dbReference type="NCBIfam" id="TIGR02284">
    <property type="entry name" value="PA2169 family four-helix-bundle protein"/>
    <property type="match status" value="1"/>
</dbReference>
<dbReference type="Pfam" id="PF09537">
    <property type="entry name" value="DUF2383"/>
    <property type="match status" value="1"/>
</dbReference>
<sequence length="156" mass="17436">MDITNTPTPLALTKEDTIEELNDVTRLMIDSFKGYKDAADEADDSWALKADFDQRATVRSRHIAAIQNYVRELGGEPSTHGTMRGAVHRGWMNFANVFRDDEKGAIESVENGETFLAHRIEDCIEDGQLDAVGTQLLKQAHQDVCSSARHFDRLDG</sequence>
<dbReference type="AlphaFoldDB" id="A0A8J3CU18"/>
<dbReference type="EMBL" id="BMZH01000013">
    <property type="protein sequence ID" value="GHB01938.1"/>
    <property type="molecule type" value="Genomic_DNA"/>
</dbReference>
<organism evidence="2 3">
    <name type="scientific">Algimonas arctica</name>
    <dbReference type="NCBI Taxonomy" id="1479486"/>
    <lineage>
        <taxon>Bacteria</taxon>
        <taxon>Pseudomonadati</taxon>
        <taxon>Pseudomonadota</taxon>
        <taxon>Alphaproteobacteria</taxon>
        <taxon>Maricaulales</taxon>
        <taxon>Robiginitomaculaceae</taxon>
        <taxon>Algimonas</taxon>
    </lineage>
</organism>
<evidence type="ECO:0000313" key="3">
    <source>
        <dbReference type="Proteomes" id="UP000634004"/>
    </source>
</evidence>
<name>A0A8J3CU18_9PROT</name>
<dbReference type="InterPro" id="IPR011971">
    <property type="entry name" value="CHP02284"/>
</dbReference>
<evidence type="ECO:0000313" key="2">
    <source>
        <dbReference type="EMBL" id="GHB01938.1"/>
    </source>
</evidence>
<accession>A0A8J3CU18</accession>
<gene>
    <name evidence="2" type="ORF">GCM10009069_25900</name>
</gene>
<dbReference type="InterPro" id="IPR012347">
    <property type="entry name" value="Ferritin-like"/>
</dbReference>
<comment type="caution">
    <text evidence="2">The sequence shown here is derived from an EMBL/GenBank/DDBJ whole genome shotgun (WGS) entry which is preliminary data.</text>
</comment>